<accession>A0ABP2E3L2</accession>
<dbReference type="EMBL" id="AALC02000050">
    <property type="protein sequence ID" value="EEQ05601.1"/>
    <property type="molecule type" value="Genomic_DNA"/>
</dbReference>
<protein>
    <submittedName>
        <fullName evidence="1">Uncharacterized protein</fullName>
    </submittedName>
</protein>
<reference evidence="1" key="1">
    <citation type="submission" date="2008-12" db="EMBL/GenBank/DDBJ databases">
        <title>Annotation of the Yersinia bercovieri ATCC 43970 genome.</title>
        <authorList>
            <person name="Read T.D."/>
            <person name="Akmal A."/>
            <person name="Bishop-Lilly K."/>
            <person name="Chen P.E."/>
            <person name="Cook C."/>
            <person name="Kiley M.P."/>
            <person name="Lentz S."/>
            <person name="Mateczun A."/>
            <person name="Nagarajan N."/>
            <person name="Nolan N."/>
            <person name="Osborne B.I."/>
            <person name="Pop M."/>
            <person name="Sozhamannan S."/>
            <person name="Stewart A.C."/>
            <person name="Sulakvelidze A."/>
            <person name="Thomason B."/>
            <person name="Willner K."/>
            <person name="Zwick M.E."/>
        </authorList>
    </citation>
    <scope>NUCLEOTIDE SEQUENCE [LARGE SCALE GENOMIC DNA]</scope>
    <source>
        <strain evidence="1">ATCC 43970</strain>
    </source>
</reference>
<gene>
    <name evidence="1" type="ORF">yberc0001_20680</name>
</gene>
<evidence type="ECO:0000313" key="1">
    <source>
        <dbReference type="EMBL" id="EEQ05601.1"/>
    </source>
</evidence>
<proteinExistence type="predicted"/>
<evidence type="ECO:0000313" key="2">
    <source>
        <dbReference type="Proteomes" id="UP000010319"/>
    </source>
</evidence>
<keyword evidence="2" id="KW-1185">Reference proteome</keyword>
<comment type="caution">
    <text evidence="1">The sequence shown here is derived from an EMBL/GenBank/DDBJ whole genome shotgun (WGS) entry which is preliminary data.</text>
</comment>
<organism evidence="1 2">
    <name type="scientific">Yersinia bercovieri ATCC 43970</name>
    <dbReference type="NCBI Taxonomy" id="349968"/>
    <lineage>
        <taxon>Bacteria</taxon>
        <taxon>Pseudomonadati</taxon>
        <taxon>Pseudomonadota</taxon>
        <taxon>Gammaproteobacteria</taxon>
        <taxon>Enterobacterales</taxon>
        <taxon>Yersiniaceae</taxon>
        <taxon>Yersinia</taxon>
    </lineage>
</organism>
<name>A0ABP2E3L2_YERBE</name>
<dbReference type="Proteomes" id="UP000010319">
    <property type="component" value="Unassembled WGS sequence"/>
</dbReference>
<sequence length="45" mass="5443">MLTLCVFGQIYDFFFAIKLKWKSIKVNKNSALVFYKHTNTDSYYR</sequence>